<evidence type="ECO:0000256" key="10">
    <source>
        <dbReference type="ARBA" id="ARBA00023303"/>
    </source>
</evidence>
<accession>W6UPH6</accession>
<feature type="region of interest" description="Disordered" evidence="11">
    <location>
        <begin position="792"/>
        <end position="840"/>
    </location>
</feature>
<feature type="transmembrane region" description="Helical" evidence="12">
    <location>
        <begin position="571"/>
        <end position="589"/>
    </location>
</feature>
<feature type="compositionally biased region" description="Polar residues" evidence="11">
    <location>
        <begin position="898"/>
        <end position="911"/>
    </location>
</feature>
<keyword evidence="8" id="KW-0406">Ion transport</keyword>
<dbReference type="GO" id="GO:0005886">
    <property type="term" value="C:plasma membrane"/>
    <property type="evidence" value="ECO:0007669"/>
    <property type="project" value="UniProtKB-SubCell"/>
</dbReference>
<organism evidence="13 14">
    <name type="scientific">Echinococcus granulosus</name>
    <name type="common">Hydatid tapeworm</name>
    <dbReference type="NCBI Taxonomy" id="6210"/>
    <lineage>
        <taxon>Eukaryota</taxon>
        <taxon>Metazoa</taxon>
        <taxon>Spiralia</taxon>
        <taxon>Lophotrochozoa</taxon>
        <taxon>Platyhelminthes</taxon>
        <taxon>Cestoda</taxon>
        <taxon>Eucestoda</taxon>
        <taxon>Cyclophyllidea</taxon>
        <taxon>Taeniidae</taxon>
        <taxon>Echinococcus</taxon>
        <taxon>Echinococcus granulosus group</taxon>
    </lineage>
</organism>
<evidence type="ECO:0000256" key="12">
    <source>
        <dbReference type="SAM" id="Phobius"/>
    </source>
</evidence>
<feature type="compositionally biased region" description="Low complexity" evidence="11">
    <location>
        <begin position="985"/>
        <end position="1002"/>
    </location>
</feature>
<dbReference type="RefSeq" id="XP_024353882.1">
    <property type="nucleotide sequence ID" value="XM_024491731.1"/>
</dbReference>
<dbReference type="CTD" id="36338197"/>
<evidence type="ECO:0000256" key="5">
    <source>
        <dbReference type="ARBA" id="ARBA00022692"/>
    </source>
</evidence>
<name>W6UPH6_ECHGR</name>
<evidence type="ECO:0000313" key="14">
    <source>
        <dbReference type="Proteomes" id="UP000019149"/>
    </source>
</evidence>
<sequence length="1080" mass="120065">MDEENNKPISMAPKKNRTNDRRSFCILYLSLMASASIAVAVQAMDEKDSLTAVVHDMLLGALYATSACVMFGVTVYFAVKRDETFEAAQRISGPVSFIVKYSRCGEPVNLYLRLGLALFAAMSIGQSAIRLHEMQMEPPMHWPEVFKSTFEISFFTAQTLFILIYHRRITGESVHLCRSKTSRVHTRNEFIAGQLMMALMSVSPQSPAVIVILHNNEIFGACFIHVLSTNLCMWADVMVDKVKTTLHLDHREGNSSGSSVSFYLLPAVSEYCLLSAALIYEITVRIGQPSYIELEEDEDEDDEEETDCVHNRGQGCLRKEREEGQETSEVSSKSGSISDLEVSSPGIKDQRRNLGHLCPRVITRSVKKVKVLMVHCGMNIKSGYWAPLLIVLTISALTVATGVTPKTSQITPWKCAVLFAEEMFLNCIGIFVTLASFFKIRHLKFTIASRQSVIDEFVLYIAFFFSANYLVATVALTSYFNRVTTDVVHKDLLMGRLALNMLELVEVILQTYLIQDCFRRCSEEDFQQRIKPSRQMIAVLLGINLAGWVVKSFQLKEADVLYNITVRNEIAYGWVLIAITMPVFLFYRYHCTVCLSQSFTMLYEDETRRFEALWRQNPIYLSNLLSHTNLAVCEDGDHFHARENLASVRMSNRQLSEVLHRKFSTQSFQQIEYMMPRRASFFHSGVISTSTTSMHDAELFPAQLHVAPPVHKLSSIHCTQKKLSVPNLKRVSVSGPKPSIKAAAASAISSRCRLAESESYEGPNYFLSRISPASIATPAVCNEHATQTTSVFLPNDHHHPTSVYHQQLQSSRPSTLRPPSSNRRQINNGIPPPEADGMQRRQTLVNLETAKYRYLAAKMAHKRVLERSVDGNGESWKKRAKSKRKRNKDEKSPVPKRQISNPTSSSGENVPSSPPPLTTQDIAKPPTPPPTQPTDPPLGQPQQAQPPMRGFEPSKVVPLLIARNMVNTSDGGPLSAVPEEGGHDLSFTPSPPLIFSSSSSTTGRDTVVEAKAEDAFQPEEQSGDGDRVINETDSPETTVSPASGATDDTELEYTSSISATSSATGATIFDGGKRGATGEK</sequence>
<feature type="compositionally biased region" description="Acidic residues" evidence="11">
    <location>
        <begin position="295"/>
        <end position="306"/>
    </location>
</feature>
<keyword evidence="6" id="KW-0375">Hydrogen ion transport</keyword>
<feature type="transmembrane region" description="Helical" evidence="12">
    <location>
        <begin position="110"/>
        <end position="129"/>
    </location>
</feature>
<feature type="compositionally biased region" description="Polar residues" evidence="11">
    <location>
        <begin position="327"/>
        <end position="337"/>
    </location>
</feature>
<dbReference type="KEGG" id="egl:EGR_02482"/>
<evidence type="ECO:0000256" key="1">
    <source>
        <dbReference type="ARBA" id="ARBA00004651"/>
    </source>
</evidence>
<feature type="transmembrane region" description="Helical" evidence="12">
    <location>
        <begin position="415"/>
        <end position="437"/>
    </location>
</feature>
<protein>
    <recommendedName>
        <fullName evidence="15">Otopetrin</fullName>
    </recommendedName>
</protein>
<feature type="compositionally biased region" description="Low complexity" evidence="11">
    <location>
        <begin position="1054"/>
        <end position="1068"/>
    </location>
</feature>
<dbReference type="OMA" id="IRLHEMQ"/>
<dbReference type="PANTHER" id="PTHR21522">
    <property type="entry name" value="PROTON CHANNEL OTOP"/>
    <property type="match status" value="1"/>
</dbReference>
<feature type="transmembrane region" description="Helical" evidence="12">
    <location>
        <begin position="24"/>
        <end position="41"/>
    </location>
</feature>
<dbReference type="OrthoDB" id="6429739at2759"/>
<feature type="compositionally biased region" description="Basic and acidic residues" evidence="11">
    <location>
        <begin position="1071"/>
        <end position="1080"/>
    </location>
</feature>
<dbReference type="PANTHER" id="PTHR21522:SF32">
    <property type="entry name" value="OTOPETRIN-2"/>
    <property type="match status" value="1"/>
</dbReference>
<dbReference type="GeneID" id="36338197"/>
<reference evidence="13 14" key="1">
    <citation type="journal article" date="2013" name="Nat. Genet.">
        <title>The genome of the hydatid tapeworm Echinococcus granulosus.</title>
        <authorList>
            <person name="Zheng H."/>
            <person name="Zhang W."/>
            <person name="Zhang L."/>
            <person name="Zhang Z."/>
            <person name="Li J."/>
            <person name="Lu G."/>
            <person name="Zhu Y."/>
            <person name="Wang Y."/>
            <person name="Huang Y."/>
            <person name="Liu J."/>
            <person name="Kang H."/>
            <person name="Chen J."/>
            <person name="Wang L."/>
            <person name="Chen A."/>
            <person name="Yu S."/>
            <person name="Gao Z."/>
            <person name="Jin L."/>
            <person name="Gu W."/>
            <person name="Wang Z."/>
            <person name="Zhao L."/>
            <person name="Shi B."/>
            <person name="Wen H."/>
            <person name="Lin R."/>
            <person name="Jones M.K."/>
            <person name="Brejova B."/>
            <person name="Vinar T."/>
            <person name="Zhao G."/>
            <person name="McManus D.P."/>
            <person name="Chen Z."/>
            <person name="Zhou Y."/>
            <person name="Wang S."/>
        </authorList>
    </citation>
    <scope>NUCLEOTIDE SEQUENCE [LARGE SCALE GENOMIC DNA]</scope>
</reference>
<evidence type="ECO:0000256" key="6">
    <source>
        <dbReference type="ARBA" id="ARBA00022781"/>
    </source>
</evidence>
<keyword evidence="9 12" id="KW-0472">Membrane</keyword>
<feature type="compositionally biased region" description="Low complexity" evidence="11">
    <location>
        <begin position="810"/>
        <end position="824"/>
    </location>
</feature>
<evidence type="ECO:0000256" key="8">
    <source>
        <dbReference type="ARBA" id="ARBA00023065"/>
    </source>
</evidence>
<dbReference type="Pfam" id="PF03189">
    <property type="entry name" value="Otopetrin"/>
    <property type="match status" value="1"/>
</dbReference>
<dbReference type="Proteomes" id="UP000019149">
    <property type="component" value="Unassembled WGS sequence"/>
</dbReference>
<evidence type="ECO:0000256" key="7">
    <source>
        <dbReference type="ARBA" id="ARBA00022989"/>
    </source>
</evidence>
<dbReference type="EMBL" id="APAU02000011">
    <property type="protein sequence ID" value="EUB62686.1"/>
    <property type="molecule type" value="Genomic_DNA"/>
</dbReference>
<evidence type="ECO:0000256" key="9">
    <source>
        <dbReference type="ARBA" id="ARBA00023136"/>
    </source>
</evidence>
<comment type="similarity">
    <text evidence="2">Belongs to the otopetrin family.</text>
</comment>
<evidence type="ECO:0000256" key="4">
    <source>
        <dbReference type="ARBA" id="ARBA00022475"/>
    </source>
</evidence>
<feature type="transmembrane region" description="Helical" evidence="12">
    <location>
        <begin position="457"/>
        <end position="480"/>
    </location>
</feature>
<keyword evidence="3" id="KW-0813">Transport</keyword>
<dbReference type="AlphaFoldDB" id="W6UPH6"/>
<feature type="region of interest" description="Disordered" evidence="11">
    <location>
        <begin position="295"/>
        <end position="347"/>
    </location>
</feature>
<gene>
    <name evidence="13" type="ORF">EGR_02482</name>
</gene>
<keyword evidence="4" id="KW-1003">Cell membrane</keyword>
<dbReference type="GO" id="GO:0015252">
    <property type="term" value="F:proton channel activity"/>
    <property type="evidence" value="ECO:0007669"/>
    <property type="project" value="InterPro"/>
</dbReference>
<evidence type="ECO:0000256" key="2">
    <source>
        <dbReference type="ARBA" id="ARBA00006513"/>
    </source>
</evidence>
<feature type="compositionally biased region" description="Pro residues" evidence="11">
    <location>
        <begin position="925"/>
        <end position="939"/>
    </location>
</feature>
<evidence type="ECO:0000313" key="13">
    <source>
        <dbReference type="EMBL" id="EUB62686.1"/>
    </source>
</evidence>
<keyword evidence="5 12" id="KW-0812">Transmembrane</keyword>
<feature type="region of interest" description="Disordered" evidence="11">
    <location>
        <begin position="869"/>
        <end position="1080"/>
    </location>
</feature>
<comment type="caution">
    <text evidence="13">The sequence shown here is derived from an EMBL/GenBank/DDBJ whole genome shotgun (WGS) entry which is preliminary data.</text>
</comment>
<keyword evidence="14" id="KW-1185">Reference proteome</keyword>
<proteinExistence type="inferred from homology"/>
<feature type="transmembrane region" description="Helical" evidence="12">
    <location>
        <begin position="61"/>
        <end position="79"/>
    </location>
</feature>
<feature type="transmembrane region" description="Helical" evidence="12">
    <location>
        <begin position="384"/>
        <end position="403"/>
    </location>
</feature>
<comment type="subcellular location">
    <subcellularLocation>
        <location evidence="1">Cell membrane</location>
        <topology evidence="1">Multi-pass membrane protein</topology>
    </subcellularLocation>
</comment>
<evidence type="ECO:0000256" key="3">
    <source>
        <dbReference type="ARBA" id="ARBA00022448"/>
    </source>
</evidence>
<feature type="compositionally biased region" description="Polar residues" evidence="11">
    <location>
        <begin position="1031"/>
        <end position="1043"/>
    </location>
</feature>
<keyword evidence="7 12" id="KW-1133">Transmembrane helix</keyword>
<evidence type="ECO:0008006" key="15">
    <source>
        <dbReference type="Google" id="ProtNLM"/>
    </source>
</evidence>
<keyword evidence="10" id="KW-0407">Ion channel</keyword>
<evidence type="ECO:0000256" key="11">
    <source>
        <dbReference type="SAM" id="MobiDB-lite"/>
    </source>
</evidence>
<dbReference type="InterPro" id="IPR004878">
    <property type="entry name" value="Otopetrin"/>
</dbReference>